<feature type="region of interest" description="Disordered" evidence="1">
    <location>
        <begin position="86"/>
        <end position="113"/>
    </location>
</feature>
<proteinExistence type="predicted"/>
<evidence type="ECO:0000313" key="3">
    <source>
        <dbReference type="WBParaSite" id="PSAMB.scaffold3394size18462.g21324.t1"/>
    </source>
</evidence>
<feature type="region of interest" description="Disordered" evidence="1">
    <location>
        <begin position="196"/>
        <end position="240"/>
    </location>
</feature>
<keyword evidence="2" id="KW-1185">Reference proteome</keyword>
<dbReference type="WBParaSite" id="PSAMB.scaffold3394size18462.g21324.t1">
    <property type="protein sequence ID" value="PSAMB.scaffold3394size18462.g21324.t1"/>
    <property type="gene ID" value="PSAMB.scaffold3394size18462.g21324"/>
</dbReference>
<evidence type="ECO:0000313" key="2">
    <source>
        <dbReference type="Proteomes" id="UP000887566"/>
    </source>
</evidence>
<accession>A0A914WAA9</accession>
<organism evidence="2 3">
    <name type="scientific">Plectus sambesii</name>
    <dbReference type="NCBI Taxonomy" id="2011161"/>
    <lineage>
        <taxon>Eukaryota</taxon>
        <taxon>Metazoa</taxon>
        <taxon>Ecdysozoa</taxon>
        <taxon>Nematoda</taxon>
        <taxon>Chromadorea</taxon>
        <taxon>Plectida</taxon>
        <taxon>Plectina</taxon>
        <taxon>Plectoidea</taxon>
        <taxon>Plectidae</taxon>
        <taxon>Plectus</taxon>
    </lineage>
</organism>
<dbReference type="AlphaFoldDB" id="A0A914WAA9"/>
<dbReference type="Proteomes" id="UP000887566">
    <property type="component" value="Unplaced"/>
</dbReference>
<protein>
    <submittedName>
        <fullName evidence="3">Uncharacterized protein</fullName>
    </submittedName>
</protein>
<evidence type="ECO:0000256" key="1">
    <source>
        <dbReference type="SAM" id="MobiDB-lite"/>
    </source>
</evidence>
<reference evidence="3" key="1">
    <citation type="submission" date="2022-11" db="UniProtKB">
        <authorList>
            <consortium name="WormBaseParasite"/>
        </authorList>
    </citation>
    <scope>IDENTIFICATION</scope>
</reference>
<name>A0A914WAA9_9BILA</name>
<sequence length="240" mass="26356">MAPPFVALMLKHEARTNVNNANPVCEWPCLNERQSRRDADRMSRSPSDFISPLERNVCNALWDSKFEDDRAIFWIRRGQLPLHTNAMSSSRGEMMGDRSGDGTTKSPLDAGWSDGDGSRALILRSSCSGRSCPRRALRIARRCVPSRAADRHFSPTDRPGEKRRPIDAAAASSDLQGPIDSPLTVRASVVGVGAHQGARSRCRLRSAEPSPSRPVVSVGARDRHRSASLYNLSDARPLAD</sequence>